<protein>
    <submittedName>
        <fullName evidence="1">Unannotated protein</fullName>
    </submittedName>
</protein>
<dbReference type="AlphaFoldDB" id="A0A6J6XL91"/>
<reference evidence="1" key="1">
    <citation type="submission" date="2020-05" db="EMBL/GenBank/DDBJ databases">
        <authorList>
            <person name="Chiriac C."/>
            <person name="Salcher M."/>
            <person name="Ghai R."/>
            <person name="Kavagutti S V."/>
        </authorList>
    </citation>
    <scope>NUCLEOTIDE SEQUENCE</scope>
</reference>
<proteinExistence type="predicted"/>
<gene>
    <name evidence="1" type="ORF">UFOPK3024_00430</name>
</gene>
<evidence type="ECO:0000313" key="1">
    <source>
        <dbReference type="EMBL" id="CAB4798001.1"/>
    </source>
</evidence>
<sequence length="56" mass="6129">MFNDFNAIVGLNRGDQRARYLSSCGISTSMCDAIAMMTTLTSKRNISGSIPIKIRT</sequence>
<accession>A0A6J6XL91</accession>
<dbReference type="EMBL" id="CAFAAK010000068">
    <property type="protein sequence ID" value="CAB4798001.1"/>
    <property type="molecule type" value="Genomic_DNA"/>
</dbReference>
<organism evidence="1">
    <name type="scientific">freshwater metagenome</name>
    <dbReference type="NCBI Taxonomy" id="449393"/>
    <lineage>
        <taxon>unclassified sequences</taxon>
        <taxon>metagenomes</taxon>
        <taxon>ecological metagenomes</taxon>
    </lineage>
</organism>
<name>A0A6J6XL91_9ZZZZ</name>